<keyword evidence="3" id="KW-1185">Reference proteome</keyword>
<proteinExistence type="predicted"/>
<evidence type="ECO:0000313" key="2">
    <source>
        <dbReference type="EMBL" id="MDL4840488.1"/>
    </source>
</evidence>
<dbReference type="Gene3D" id="2.60.320.10">
    <property type="entry name" value="N-utilization substance G protein NusG, insert domain"/>
    <property type="match status" value="1"/>
</dbReference>
<reference evidence="2 3" key="1">
    <citation type="submission" date="2023-06" db="EMBL/GenBank/DDBJ databases">
        <title>Aquibacillus rhizosphaerae LR5S19.</title>
        <authorList>
            <person name="Sun J.-Q."/>
        </authorList>
    </citation>
    <scope>NUCLEOTIDE SEQUENCE [LARGE SCALE GENOMIC DNA]</scope>
    <source>
        <strain evidence="2 3">LR5S19</strain>
    </source>
</reference>
<comment type="caution">
    <text evidence="2">The sequence shown here is derived from an EMBL/GenBank/DDBJ whole genome shotgun (WGS) entry which is preliminary data.</text>
</comment>
<keyword evidence="1" id="KW-1133">Transmembrane helix</keyword>
<keyword evidence="1" id="KW-0812">Transmembrane</keyword>
<protein>
    <submittedName>
        <fullName evidence="2">NusG domain II-containing protein</fullName>
    </submittedName>
</protein>
<dbReference type="EMBL" id="JASTZU010000028">
    <property type="protein sequence ID" value="MDL4840488.1"/>
    <property type="molecule type" value="Genomic_DNA"/>
</dbReference>
<feature type="transmembrane region" description="Helical" evidence="1">
    <location>
        <begin position="12"/>
        <end position="32"/>
    </location>
</feature>
<keyword evidence="1" id="KW-0472">Membrane</keyword>
<dbReference type="Proteomes" id="UP001235343">
    <property type="component" value="Unassembled WGS sequence"/>
</dbReference>
<sequence length="138" mass="15412">MRTYFRIIKRWDVILIISLILLSFLPLAIFSYQHVGETSTNTKSVAVISVDNKEVKRVELTGNQQHDIFDITQPNGDTNTIEVSGNRIRIKAADCPDQVCVLTSFISKPGKTIVCLPHKLVIEIQTVDGKSDDLIISS</sequence>
<organism evidence="2 3">
    <name type="scientific">Aquibacillus rhizosphaerae</name>
    <dbReference type="NCBI Taxonomy" id="3051431"/>
    <lineage>
        <taxon>Bacteria</taxon>
        <taxon>Bacillati</taxon>
        <taxon>Bacillota</taxon>
        <taxon>Bacilli</taxon>
        <taxon>Bacillales</taxon>
        <taxon>Bacillaceae</taxon>
        <taxon>Aquibacillus</taxon>
    </lineage>
</organism>
<name>A0ABT7L3Q2_9BACI</name>
<dbReference type="Pfam" id="PF07009">
    <property type="entry name" value="NusG_II"/>
    <property type="match status" value="1"/>
</dbReference>
<evidence type="ECO:0000313" key="3">
    <source>
        <dbReference type="Proteomes" id="UP001235343"/>
    </source>
</evidence>
<accession>A0ABT7L3Q2</accession>
<gene>
    <name evidence="2" type="ORF">QQS35_08525</name>
</gene>
<dbReference type="RefSeq" id="WP_285931546.1">
    <property type="nucleotide sequence ID" value="NZ_JASTZU010000028.1"/>
</dbReference>
<evidence type="ECO:0000256" key="1">
    <source>
        <dbReference type="SAM" id="Phobius"/>
    </source>
</evidence>
<dbReference type="InterPro" id="IPR038690">
    <property type="entry name" value="NusG_2_sf"/>
</dbReference>
<dbReference type="CDD" id="cd09911">
    <property type="entry name" value="Lin0431_like"/>
    <property type="match status" value="1"/>
</dbReference>